<keyword evidence="3" id="KW-0808">Transferase</keyword>
<keyword evidence="7" id="KW-0418">Kinase</keyword>
<dbReference type="PROSITE" id="PS50011">
    <property type="entry name" value="PROTEIN_KINASE_DOM"/>
    <property type="match status" value="1"/>
</dbReference>
<dbReference type="SMART" id="SM00220">
    <property type="entry name" value="S_TKc"/>
    <property type="match status" value="1"/>
</dbReference>
<dbReference type="PANTHER" id="PTHR27005">
    <property type="entry name" value="WALL-ASSOCIATED RECEPTOR KINASE-LIKE 21"/>
    <property type="match status" value="1"/>
</dbReference>
<dbReference type="CDD" id="cd14066">
    <property type="entry name" value="STKc_IRAK"/>
    <property type="match status" value="1"/>
</dbReference>
<keyword evidence="5" id="KW-0732">Signal</keyword>
<evidence type="ECO:0000256" key="2">
    <source>
        <dbReference type="ARBA" id="ARBA00022527"/>
    </source>
</evidence>
<comment type="subcellular location">
    <subcellularLocation>
        <location evidence="1">Membrane</location>
        <topology evidence="1">Single-pass type I membrane protein</topology>
    </subcellularLocation>
</comment>
<gene>
    <name evidence="14" type="ORF">C4D60_Mb11t05800</name>
</gene>
<dbReference type="FunFam" id="1.10.510.10:FF:000084">
    <property type="entry name" value="Wall-associated receptor kinase 2"/>
    <property type="match status" value="1"/>
</dbReference>
<dbReference type="PROSITE" id="PS00107">
    <property type="entry name" value="PROTEIN_KINASE_ATP"/>
    <property type="match status" value="1"/>
</dbReference>
<evidence type="ECO:0000256" key="4">
    <source>
        <dbReference type="ARBA" id="ARBA00022692"/>
    </source>
</evidence>
<dbReference type="GO" id="GO:0005886">
    <property type="term" value="C:plasma membrane"/>
    <property type="evidence" value="ECO:0007669"/>
    <property type="project" value="TreeGrafter"/>
</dbReference>
<dbReference type="GO" id="GO:0007166">
    <property type="term" value="P:cell surface receptor signaling pathway"/>
    <property type="evidence" value="ECO:0007669"/>
    <property type="project" value="InterPro"/>
</dbReference>
<feature type="domain" description="Protein kinase" evidence="13">
    <location>
        <begin position="60"/>
        <end position="331"/>
    </location>
</feature>
<comment type="caution">
    <text evidence="14">The sequence shown here is derived from an EMBL/GenBank/DDBJ whole genome shotgun (WGS) entry which is preliminary data.</text>
</comment>
<evidence type="ECO:0000313" key="14">
    <source>
        <dbReference type="EMBL" id="THU55366.1"/>
    </source>
</evidence>
<dbReference type="PANTHER" id="PTHR27005:SF283">
    <property type="entry name" value="OS02G0633066 PROTEIN"/>
    <property type="match status" value="1"/>
</dbReference>
<keyword evidence="9" id="KW-1133">Transmembrane helix</keyword>
<dbReference type="InterPro" id="IPR017441">
    <property type="entry name" value="Protein_kinase_ATP_BS"/>
</dbReference>
<evidence type="ECO:0000259" key="13">
    <source>
        <dbReference type="PROSITE" id="PS50011"/>
    </source>
</evidence>
<comment type="similarity">
    <text evidence="12">Belongs to the protein kinase superfamily.</text>
</comment>
<accession>A0A4V4H5B1</accession>
<dbReference type="Proteomes" id="UP000317650">
    <property type="component" value="Chromosome 11"/>
</dbReference>
<dbReference type="InterPro" id="IPR045274">
    <property type="entry name" value="WAK-like"/>
</dbReference>
<proteinExistence type="inferred from homology"/>
<keyword evidence="10" id="KW-0472">Membrane</keyword>
<evidence type="ECO:0000256" key="11">
    <source>
        <dbReference type="PROSITE-ProRule" id="PRU10141"/>
    </source>
</evidence>
<evidence type="ECO:0000256" key="12">
    <source>
        <dbReference type="RuleBase" id="RU000304"/>
    </source>
</evidence>
<keyword evidence="8 11" id="KW-0067">ATP-binding</keyword>
<dbReference type="InterPro" id="IPR000719">
    <property type="entry name" value="Prot_kinase_dom"/>
</dbReference>
<name>A0A4V4H5B1_MUSBA</name>
<evidence type="ECO:0000256" key="9">
    <source>
        <dbReference type="ARBA" id="ARBA00022989"/>
    </source>
</evidence>
<dbReference type="PROSITE" id="PS00108">
    <property type="entry name" value="PROTEIN_KINASE_ST"/>
    <property type="match status" value="1"/>
</dbReference>
<keyword evidence="4" id="KW-0812">Transmembrane</keyword>
<sequence length="379" mass="42684">MLLLMGVCAYWGVKRRKTRKLKHKYFLQNGGLLLQQQISSRQAAARIFSSEELESATENFNETRVLGHGGYGTVYKGVLPDGRVVAIKKSKLVDQSQIEQFINEVVILSQINHKNVVKLLGCCLETQVPLLVYEYISNGTLSHHVHGSKVPMPWENRLRIAVETAGALAYLHSASVKPIIHRDVKSANILLDEDYTAKVSDFGASRLIPYDQTHLTTLVQGTLGYLDPEYFRTSILTEKSDVYSFGVVLMELLMREKPISHGRPEEERNLAFHFVTLLEENRLLSVVDRRTVEEAGERQLHAAAQLARRCLNLRGEDRPTMKEVAVELNALGRLLMQHSARERRKKGRSLGVPWEFCGGGTEEEYGSSAVFSESSFMGQ</sequence>
<dbReference type="SUPFAM" id="SSF56112">
    <property type="entry name" value="Protein kinase-like (PK-like)"/>
    <property type="match status" value="1"/>
</dbReference>
<dbReference type="FunFam" id="3.30.200.20:FF:000043">
    <property type="entry name" value="Wall-associated receptor kinase 2"/>
    <property type="match status" value="1"/>
</dbReference>
<evidence type="ECO:0000256" key="7">
    <source>
        <dbReference type="ARBA" id="ARBA00022777"/>
    </source>
</evidence>
<evidence type="ECO:0000256" key="6">
    <source>
        <dbReference type="ARBA" id="ARBA00022741"/>
    </source>
</evidence>
<evidence type="ECO:0000256" key="3">
    <source>
        <dbReference type="ARBA" id="ARBA00022679"/>
    </source>
</evidence>
<dbReference type="GO" id="GO:0004674">
    <property type="term" value="F:protein serine/threonine kinase activity"/>
    <property type="evidence" value="ECO:0007669"/>
    <property type="project" value="UniProtKB-KW"/>
</dbReference>
<keyword evidence="6 11" id="KW-0547">Nucleotide-binding</keyword>
<dbReference type="GO" id="GO:0005524">
    <property type="term" value="F:ATP binding"/>
    <property type="evidence" value="ECO:0007669"/>
    <property type="project" value="UniProtKB-UniRule"/>
</dbReference>
<dbReference type="Pfam" id="PF00069">
    <property type="entry name" value="Pkinase"/>
    <property type="match status" value="1"/>
</dbReference>
<dbReference type="InterPro" id="IPR008271">
    <property type="entry name" value="Ser/Thr_kinase_AS"/>
</dbReference>
<feature type="binding site" evidence="11">
    <location>
        <position position="89"/>
    </location>
    <ligand>
        <name>ATP</name>
        <dbReference type="ChEBI" id="CHEBI:30616"/>
    </ligand>
</feature>
<dbReference type="STRING" id="52838.A0A4V4H5B1"/>
<organism evidence="14 15">
    <name type="scientific">Musa balbisiana</name>
    <name type="common">Banana</name>
    <dbReference type="NCBI Taxonomy" id="52838"/>
    <lineage>
        <taxon>Eukaryota</taxon>
        <taxon>Viridiplantae</taxon>
        <taxon>Streptophyta</taxon>
        <taxon>Embryophyta</taxon>
        <taxon>Tracheophyta</taxon>
        <taxon>Spermatophyta</taxon>
        <taxon>Magnoliopsida</taxon>
        <taxon>Liliopsida</taxon>
        <taxon>Zingiberales</taxon>
        <taxon>Musaceae</taxon>
        <taxon>Musa</taxon>
    </lineage>
</organism>
<keyword evidence="15" id="KW-1185">Reference proteome</keyword>
<evidence type="ECO:0000256" key="1">
    <source>
        <dbReference type="ARBA" id="ARBA00004479"/>
    </source>
</evidence>
<protein>
    <recommendedName>
        <fullName evidence="13">Protein kinase domain-containing protein</fullName>
    </recommendedName>
</protein>
<evidence type="ECO:0000313" key="15">
    <source>
        <dbReference type="Proteomes" id="UP000317650"/>
    </source>
</evidence>
<dbReference type="Gene3D" id="3.30.200.20">
    <property type="entry name" value="Phosphorylase Kinase, domain 1"/>
    <property type="match status" value="1"/>
</dbReference>
<evidence type="ECO:0000256" key="5">
    <source>
        <dbReference type="ARBA" id="ARBA00022729"/>
    </source>
</evidence>
<keyword evidence="2 12" id="KW-0723">Serine/threonine-protein kinase</keyword>
<evidence type="ECO:0000256" key="10">
    <source>
        <dbReference type="ARBA" id="ARBA00023136"/>
    </source>
</evidence>
<dbReference type="AlphaFoldDB" id="A0A4V4H5B1"/>
<evidence type="ECO:0000256" key="8">
    <source>
        <dbReference type="ARBA" id="ARBA00022840"/>
    </source>
</evidence>
<reference evidence="14 15" key="1">
    <citation type="journal article" date="2019" name="Nat. Plants">
        <title>Genome sequencing of Musa balbisiana reveals subgenome evolution and function divergence in polyploid bananas.</title>
        <authorList>
            <person name="Yao X."/>
        </authorList>
    </citation>
    <scope>NUCLEOTIDE SEQUENCE [LARGE SCALE GENOMIC DNA]</scope>
    <source>
        <strain evidence="15">cv. DH-PKW</strain>
        <tissue evidence="14">Leaves</tissue>
    </source>
</reference>
<dbReference type="EMBL" id="PYDT01000007">
    <property type="protein sequence ID" value="THU55366.1"/>
    <property type="molecule type" value="Genomic_DNA"/>
</dbReference>
<dbReference type="InterPro" id="IPR011009">
    <property type="entry name" value="Kinase-like_dom_sf"/>
</dbReference>
<dbReference type="Gene3D" id="1.10.510.10">
    <property type="entry name" value="Transferase(Phosphotransferase) domain 1"/>
    <property type="match status" value="1"/>
</dbReference>